<dbReference type="EMBL" id="CM045771">
    <property type="protein sequence ID" value="KAI7989537.1"/>
    <property type="molecule type" value="Genomic_DNA"/>
</dbReference>
<proteinExistence type="predicted"/>
<comment type="caution">
    <text evidence="1">The sequence shown here is derived from an EMBL/GenBank/DDBJ whole genome shotgun (WGS) entry which is preliminary data.</text>
</comment>
<reference evidence="1 2" key="1">
    <citation type="journal article" date="2022" name="Plant J.">
        <title>Chromosome-level genome of Camellia lanceoleosa provides a valuable resource for understanding genome evolution and self-incompatibility.</title>
        <authorList>
            <person name="Gong W."/>
            <person name="Xiao S."/>
            <person name="Wang L."/>
            <person name="Liao Z."/>
            <person name="Chang Y."/>
            <person name="Mo W."/>
            <person name="Hu G."/>
            <person name="Li W."/>
            <person name="Zhao G."/>
            <person name="Zhu H."/>
            <person name="Hu X."/>
            <person name="Ji K."/>
            <person name="Xiang X."/>
            <person name="Song Q."/>
            <person name="Yuan D."/>
            <person name="Jin S."/>
            <person name="Zhang L."/>
        </authorList>
    </citation>
    <scope>NUCLEOTIDE SEQUENCE [LARGE SCALE GENOMIC DNA]</scope>
    <source>
        <strain evidence="1">SQ_2022a</strain>
    </source>
</reference>
<accession>A0ACC0FN45</accession>
<organism evidence="1 2">
    <name type="scientific">Camellia lanceoleosa</name>
    <dbReference type="NCBI Taxonomy" id="1840588"/>
    <lineage>
        <taxon>Eukaryota</taxon>
        <taxon>Viridiplantae</taxon>
        <taxon>Streptophyta</taxon>
        <taxon>Embryophyta</taxon>
        <taxon>Tracheophyta</taxon>
        <taxon>Spermatophyta</taxon>
        <taxon>Magnoliopsida</taxon>
        <taxon>eudicotyledons</taxon>
        <taxon>Gunneridae</taxon>
        <taxon>Pentapetalae</taxon>
        <taxon>asterids</taxon>
        <taxon>Ericales</taxon>
        <taxon>Theaceae</taxon>
        <taxon>Camellia</taxon>
    </lineage>
</organism>
<protein>
    <submittedName>
        <fullName evidence="1">G-type lectin S-receptor-like serine/threonine-protein kinase RKS1</fullName>
    </submittedName>
</protein>
<evidence type="ECO:0000313" key="2">
    <source>
        <dbReference type="Proteomes" id="UP001060215"/>
    </source>
</evidence>
<sequence>MFKGSYIDDPEEVSIAYAHVSGSSLSKIFLDELVGGLKWDTWVDVEGQGKWVAFDSVPKEPCDNYGQCGAYGYCDESKLPTRFECTCLPGHEPKSAKQWNSRDATGGCVEKKRAGLGTCGNGAGFVKVERSKIPDTSWAHVAPQLSMNECETVCLMNCSCKAYSSVADSGNCITWYGNLMDVRKNDGAPVECAAQQYSKKARSLHGKIVAIVVTPVVVISLLIIISLVYWLVIIKRRRGDNNDEETLELPIFEMVTISRATNKFCDTNKIGEGGFGSVYKVSLFQSCILAILGDE</sequence>
<gene>
    <name evidence="1" type="ORF">LOK49_LG13G01876</name>
</gene>
<dbReference type="Proteomes" id="UP001060215">
    <property type="component" value="Chromosome 14"/>
</dbReference>
<keyword evidence="2" id="KW-1185">Reference proteome</keyword>
<name>A0ACC0FN45_9ERIC</name>
<evidence type="ECO:0000313" key="1">
    <source>
        <dbReference type="EMBL" id="KAI7989537.1"/>
    </source>
</evidence>